<proteinExistence type="predicted"/>
<dbReference type="EMBL" id="FMTB01000019">
    <property type="protein sequence ID" value="SCW12567.1"/>
    <property type="molecule type" value="Genomic_DNA"/>
</dbReference>
<comment type="caution">
    <text evidence="1">The sequence shown here is derived from an EMBL/GenBank/DDBJ whole genome shotgun (WGS) entry which is preliminary data.</text>
</comment>
<dbReference type="Proteomes" id="UP000182484">
    <property type="component" value="Unassembled WGS sequence"/>
</dbReference>
<protein>
    <submittedName>
        <fullName evidence="1">Uncharacterized protein</fullName>
    </submittedName>
</protein>
<sequence>MYKEFLYEILNLEYRCDLFSIELAPKFSVLTYTNTMF</sequence>
<reference evidence="1 2" key="1">
    <citation type="submission" date="2016-09" db="EMBL/GenBank/DDBJ databases">
        <authorList>
            <person name="Kumanski S."/>
            <person name="Beatrice B."/>
        </authorList>
    </citation>
    <scope>NUCLEOTIDE SEQUENCE [LARGE SCALE GENOMIC DNA]</scope>
    <source>
        <strain evidence="1">Mankind</strain>
    </source>
</reference>
<evidence type="ECO:0000313" key="2">
    <source>
        <dbReference type="Proteomes" id="UP000182484"/>
    </source>
</evidence>
<organism evidence="1 2">
    <name type="scientific">Neisseria gonorrhoeae</name>
    <dbReference type="NCBI Taxonomy" id="485"/>
    <lineage>
        <taxon>Bacteria</taxon>
        <taxon>Pseudomonadati</taxon>
        <taxon>Pseudomonadota</taxon>
        <taxon>Betaproteobacteria</taxon>
        <taxon>Neisseriales</taxon>
        <taxon>Neisseriaceae</taxon>
        <taxon>Neisseria</taxon>
    </lineage>
</organism>
<gene>
    <name evidence="1" type="ORF">ESCNG_260005</name>
</gene>
<accession>A0AB74ET38</accession>
<name>A0AB74ET38_NEIGO</name>
<dbReference type="AlphaFoldDB" id="A0AB74ET38"/>
<evidence type="ECO:0000313" key="1">
    <source>
        <dbReference type="EMBL" id="SCW12567.1"/>
    </source>
</evidence>